<protein>
    <submittedName>
        <fullName evidence="1">Uncharacterized protein</fullName>
    </submittedName>
</protein>
<organism evidence="1 2">
    <name type="scientific">Gynuella sunshinyii YC6258</name>
    <dbReference type="NCBI Taxonomy" id="1445510"/>
    <lineage>
        <taxon>Bacteria</taxon>
        <taxon>Pseudomonadati</taxon>
        <taxon>Pseudomonadota</taxon>
        <taxon>Gammaproteobacteria</taxon>
        <taxon>Oceanospirillales</taxon>
        <taxon>Saccharospirillaceae</taxon>
        <taxon>Gynuella</taxon>
    </lineage>
</organism>
<dbReference type="EMBL" id="CP007142">
    <property type="protein sequence ID" value="AJQ97178.1"/>
    <property type="molecule type" value="Genomic_DNA"/>
</dbReference>
<name>A0A0C5VV53_9GAMM</name>
<accession>A0A0C5VV53</accession>
<reference evidence="1 2" key="1">
    <citation type="submission" date="2014-01" db="EMBL/GenBank/DDBJ databases">
        <title>Full genme sequencing of cellulolytic bacterium Gynuella sunshinyii YC6258T gen. nov., sp. nov.</title>
        <authorList>
            <person name="Khan H."/>
            <person name="Chung E.J."/>
            <person name="Chung Y.R."/>
        </authorList>
    </citation>
    <scope>NUCLEOTIDE SEQUENCE [LARGE SCALE GENOMIC DNA]</scope>
    <source>
        <strain evidence="1 2">YC6258</strain>
    </source>
</reference>
<dbReference type="HOGENOM" id="CLU_3216904_0_0_6"/>
<sequence>MVSDYSGSESVLDVSYIPGKCSYGCKNVQKKLGHIDSNQKTQIK</sequence>
<evidence type="ECO:0000313" key="1">
    <source>
        <dbReference type="EMBL" id="AJQ97178.1"/>
    </source>
</evidence>
<dbReference type="KEGG" id="gsn:YC6258_05148"/>
<gene>
    <name evidence="1" type="ORF">YC6258_05148</name>
</gene>
<dbReference type="Proteomes" id="UP000032266">
    <property type="component" value="Chromosome"/>
</dbReference>
<keyword evidence="2" id="KW-1185">Reference proteome</keyword>
<evidence type="ECO:0000313" key="2">
    <source>
        <dbReference type="Proteomes" id="UP000032266"/>
    </source>
</evidence>
<dbReference type="AlphaFoldDB" id="A0A0C5VV53"/>
<proteinExistence type="predicted"/>